<protein>
    <recommendedName>
        <fullName evidence="5">Adapter protein MecA</fullName>
    </recommendedName>
</protein>
<dbReference type="Proteomes" id="UP000037778">
    <property type="component" value="Unassembled WGS sequence"/>
</dbReference>
<evidence type="ECO:0008006" key="5">
    <source>
        <dbReference type="Google" id="ProtNLM"/>
    </source>
</evidence>
<dbReference type="InterPro" id="IPR038471">
    <property type="entry name" value="MecA_C_sf"/>
</dbReference>
<evidence type="ECO:0000256" key="2">
    <source>
        <dbReference type="SAM" id="MobiDB-lite"/>
    </source>
</evidence>
<comment type="similarity">
    <text evidence="1">Belongs to the MecA family.</text>
</comment>
<evidence type="ECO:0000256" key="1">
    <source>
        <dbReference type="ARBA" id="ARBA00005397"/>
    </source>
</evidence>
<dbReference type="AlphaFoldDB" id="A0A0M9DBD9"/>
<dbReference type="RefSeq" id="WP_053791887.1">
    <property type="nucleotide sequence ID" value="NZ_JXCY01000006.1"/>
</dbReference>
<evidence type="ECO:0000313" key="4">
    <source>
        <dbReference type="Proteomes" id="UP000037778"/>
    </source>
</evidence>
<accession>A0A0M9DBD9</accession>
<gene>
    <name evidence="3" type="ORF">RZ71_08720</name>
</gene>
<proteinExistence type="inferred from homology"/>
<dbReference type="PATRIC" id="fig|148814.15.peg.933"/>
<name>A0A0M9DBD9_9LACO</name>
<reference evidence="3 4" key="1">
    <citation type="journal article" date="2015" name="Genome Biol. Evol.">
        <title>Functionally Structured Genomes in Lactobacillus kunkeei Colonizing the Honey Crop and Food Products of Honeybees and Stingless Bees.</title>
        <authorList>
            <person name="Tamarit D."/>
            <person name="Ellegaard K.M."/>
            <person name="Wikander J."/>
            <person name="Olofsson T."/>
            <person name="Vasquez A."/>
            <person name="Andersson S.G."/>
        </authorList>
    </citation>
    <scope>NUCLEOTIDE SEQUENCE [LARGE SCALE GENOMIC DNA]</scope>
    <source>
        <strain evidence="3 4">LAko</strain>
    </source>
</reference>
<feature type="region of interest" description="Disordered" evidence="2">
    <location>
        <begin position="84"/>
        <end position="128"/>
    </location>
</feature>
<feature type="compositionally biased region" description="Acidic residues" evidence="2">
    <location>
        <begin position="90"/>
        <end position="113"/>
    </location>
</feature>
<dbReference type="Pfam" id="PF05389">
    <property type="entry name" value="MecA"/>
    <property type="match status" value="1"/>
</dbReference>
<dbReference type="EMBL" id="JXCY01000006">
    <property type="protein sequence ID" value="KOY76420.1"/>
    <property type="molecule type" value="Genomic_DNA"/>
</dbReference>
<dbReference type="InterPro" id="IPR008681">
    <property type="entry name" value="Neg-reg_MecA"/>
</dbReference>
<organism evidence="3 4">
    <name type="scientific">Apilactobacillus kunkeei</name>
    <dbReference type="NCBI Taxonomy" id="148814"/>
    <lineage>
        <taxon>Bacteria</taxon>
        <taxon>Bacillati</taxon>
        <taxon>Bacillota</taxon>
        <taxon>Bacilli</taxon>
        <taxon>Lactobacillales</taxon>
        <taxon>Lactobacillaceae</taxon>
        <taxon>Apilactobacillus</taxon>
    </lineage>
</organism>
<keyword evidence="4" id="KW-1185">Reference proteome</keyword>
<evidence type="ECO:0000313" key="3">
    <source>
        <dbReference type="EMBL" id="KOY76420.1"/>
    </source>
</evidence>
<dbReference type="PANTHER" id="PTHR39161">
    <property type="entry name" value="ADAPTER PROTEIN MECA"/>
    <property type="match status" value="1"/>
</dbReference>
<sequence length="354" mass="40511">MRMEKINSGTIKVTITNQELDERGIDLLSLLGDEDGIESFLYSILDEIDVDDEFKSTGAVSFQVLPNSTGLDMFIKNKNVFDNQNQINNNDDEQVEDDNVDDEIEDDENDNETYDGPGSEMFTDTGEDRTDEQRAQLPSMGHFKDYTDTKSLYSLIRAKEMLGKILDFKSEDHNYDDKTKEFIDNIQLNLSTMIDALERSDDYAHYKLMMIATINQARSERQDLDSTSKRSNSDPFKDMVKSAKQPSLGHFNPQLEKWEMILKVSDFDNVVKLADAIHGIQDVDSTLYKVGSFYVVQLTTTRTENEVDFKHFTSAVSEAVEYGNQINAVDFKHYNDKKVIMDHSAMTQVNKYFG</sequence>
<dbReference type="Gene3D" id="3.30.70.1950">
    <property type="match status" value="1"/>
</dbReference>
<dbReference type="PANTHER" id="PTHR39161:SF1">
    <property type="entry name" value="ADAPTER PROTEIN MECA 1"/>
    <property type="match status" value="1"/>
</dbReference>
<feature type="region of interest" description="Disordered" evidence="2">
    <location>
        <begin position="219"/>
        <end position="239"/>
    </location>
</feature>
<comment type="caution">
    <text evidence="3">The sequence shown here is derived from an EMBL/GenBank/DDBJ whole genome shotgun (WGS) entry which is preliminary data.</text>
</comment>